<name>A0AAV3R581_LITER</name>
<sequence>MEMVYSSYDRGCWRAQCQNCKYCGIGGHYSYCGIGGHNVRTCAKKKADTEVGGYSQKNKEITDEEVIDPEETAHEAYPLVAPPQTSLQPTLAQSQDALPQTPLQHTQAHLQEAPPQTPPHPTIQAEAPMKPRKKENASKSQSTSGQNSNYPAKDEESKRQKHFVSRWLEER</sequence>
<dbReference type="Proteomes" id="UP001454036">
    <property type="component" value="Unassembled WGS sequence"/>
</dbReference>
<reference evidence="2 3" key="1">
    <citation type="submission" date="2024-01" db="EMBL/GenBank/DDBJ databases">
        <title>The complete chloroplast genome sequence of Lithospermum erythrorhizon: insights into the phylogenetic relationship among Boraginaceae species and the maternal lineages of purple gromwells.</title>
        <authorList>
            <person name="Okada T."/>
            <person name="Watanabe K."/>
        </authorList>
    </citation>
    <scope>NUCLEOTIDE SEQUENCE [LARGE SCALE GENOMIC DNA]</scope>
</reference>
<evidence type="ECO:0000313" key="2">
    <source>
        <dbReference type="EMBL" id="GAA0171009.1"/>
    </source>
</evidence>
<evidence type="ECO:0008006" key="4">
    <source>
        <dbReference type="Google" id="ProtNLM"/>
    </source>
</evidence>
<evidence type="ECO:0000256" key="1">
    <source>
        <dbReference type="SAM" id="MobiDB-lite"/>
    </source>
</evidence>
<dbReference type="EMBL" id="BAABME010007485">
    <property type="protein sequence ID" value="GAA0171009.1"/>
    <property type="molecule type" value="Genomic_DNA"/>
</dbReference>
<evidence type="ECO:0000313" key="3">
    <source>
        <dbReference type="Proteomes" id="UP001454036"/>
    </source>
</evidence>
<dbReference type="AlphaFoldDB" id="A0AAV3R581"/>
<keyword evidence="3" id="KW-1185">Reference proteome</keyword>
<gene>
    <name evidence="2" type="ORF">LIER_25149</name>
</gene>
<organism evidence="2 3">
    <name type="scientific">Lithospermum erythrorhizon</name>
    <name type="common">Purple gromwell</name>
    <name type="synonym">Lithospermum officinale var. erythrorhizon</name>
    <dbReference type="NCBI Taxonomy" id="34254"/>
    <lineage>
        <taxon>Eukaryota</taxon>
        <taxon>Viridiplantae</taxon>
        <taxon>Streptophyta</taxon>
        <taxon>Embryophyta</taxon>
        <taxon>Tracheophyta</taxon>
        <taxon>Spermatophyta</taxon>
        <taxon>Magnoliopsida</taxon>
        <taxon>eudicotyledons</taxon>
        <taxon>Gunneridae</taxon>
        <taxon>Pentapetalae</taxon>
        <taxon>asterids</taxon>
        <taxon>lamiids</taxon>
        <taxon>Boraginales</taxon>
        <taxon>Boraginaceae</taxon>
        <taxon>Boraginoideae</taxon>
        <taxon>Lithospermeae</taxon>
        <taxon>Lithospermum</taxon>
    </lineage>
</organism>
<accession>A0AAV3R581</accession>
<feature type="compositionally biased region" description="Polar residues" evidence="1">
    <location>
        <begin position="83"/>
        <end position="109"/>
    </location>
</feature>
<comment type="caution">
    <text evidence="2">The sequence shown here is derived from an EMBL/GenBank/DDBJ whole genome shotgun (WGS) entry which is preliminary data.</text>
</comment>
<proteinExistence type="predicted"/>
<protein>
    <recommendedName>
        <fullName evidence="4">Gag-pol polyprotein</fullName>
    </recommendedName>
</protein>
<feature type="compositionally biased region" description="Polar residues" evidence="1">
    <location>
        <begin position="138"/>
        <end position="150"/>
    </location>
</feature>
<feature type="region of interest" description="Disordered" evidence="1">
    <location>
        <begin position="70"/>
        <end position="171"/>
    </location>
</feature>